<evidence type="ECO:0000256" key="1">
    <source>
        <dbReference type="ARBA" id="ARBA00022729"/>
    </source>
</evidence>
<dbReference type="Gene3D" id="3.10.560.10">
    <property type="entry name" value="Outer membrane lipoprotein wza domain like"/>
    <property type="match status" value="1"/>
</dbReference>
<evidence type="ECO:0000259" key="2">
    <source>
        <dbReference type="Pfam" id="PF02563"/>
    </source>
</evidence>
<dbReference type="InterPro" id="IPR049712">
    <property type="entry name" value="Poly_export"/>
</dbReference>
<dbReference type="InterPro" id="IPR003715">
    <property type="entry name" value="Poly_export_N"/>
</dbReference>
<organism evidence="3 4">
    <name type="scientific">Aliiroseovarius salicola</name>
    <dbReference type="NCBI Taxonomy" id="3009082"/>
    <lineage>
        <taxon>Bacteria</taxon>
        <taxon>Pseudomonadati</taxon>
        <taxon>Pseudomonadota</taxon>
        <taxon>Alphaproteobacteria</taxon>
        <taxon>Rhodobacterales</taxon>
        <taxon>Paracoccaceae</taxon>
        <taxon>Aliiroseovarius</taxon>
    </lineage>
</organism>
<feature type="domain" description="Polysaccharide export protein N-terminal" evidence="2">
    <location>
        <begin position="17"/>
        <end position="79"/>
    </location>
</feature>
<dbReference type="EMBL" id="JAQIIO010000005">
    <property type="protein sequence ID" value="MDA5094648.1"/>
    <property type="molecule type" value="Genomic_DNA"/>
</dbReference>
<reference evidence="3 4" key="1">
    <citation type="submission" date="2023-01" db="EMBL/GenBank/DDBJ databases">
        <authorList>
            <person name="Yoon J.-W."/>
        </authorList>
    </citation>
    <scope>NUCLEOTIDE SEQUENCE [LARGE SCALE GENOMIC DNA]</scope>
    <source>
        <strain evidence="3 4">KMU-50</strain>
    </source>
</reference>
<gene>
    <name evidence="3" type="ORF">O2N63_11185</name>
</gene>
<evidence type="ECO:0000313" key="4">
    <source>
        <dbReference type="Proteomes" id="UP001528040"/>
    </source>
</evidence>
<proteinExistence type="predicted"/>
<comment type="caution">
    <text evidence="3">The sequence shown here is derived from an EMBL/GenBank/DDBJ whole genome shotgun (WGS) entry which is preliminary data.</text>
</comment>
<name>A0ABT4W2A1_9RHOB</name>
<evidence type="ECO:0000313" key="3">
    <source>
        <dbReference type="EMBL" id="MDA5094648.1"/>
    </source>
</evidence>
<keyword evidence="1" id="KW-0732">Signal</keyword>
<dbReference type="PANTHER" id="PTHR33619">
    <property type="entry name" value="POLYSACCHARIDE EXPORT PROTEIN GFCE-RELATED"/>
    <property type="match status" value="1"/>
</dbReference>
<keyword evidence="4" id="KW-1185">Reference proteome</keyword>
<dbReference type="PANTHER" id="PTHR33619:SF3">
    <property type="entry name" value="POLYSACCHARIDE EXPORT PROTEIN GFCE-RELATED"/>
    <property type="match status" value="1"/>
</dbReference>
<dbReference type="Gene3D" id="3.30.1950.10">
    <property type="entry name" value="wza like domain"/>
    <property type="match status" value="1"/>
</dbReference>
<protein>
    <submittedName>
        <fullName evidence="3">Polysaccharide biosynthesis/export family protein</fullName>
    </submittedName>
</protein>
<dbReference type="Proteomes" id="UP001528040">
    <property type="component" value="Unassembled WGS sequence"/>
</dbReference>
<sequence>MLLFCGAFVSGLGALPANAEIYLAAGDRISLKVIGLPELESEILVSTDGTIRLPIIGQVNVEDRSILDLQEEIAAGLSRAPFQIESDTGTQWIQVDATKVFVSVAEYRPIYVTGDVENVGPLAFRPGTSVRQALASAGGMTVLLPDNTASEFGRALSDHMLVSARLEHARGDVKRLKLELSAQEAIAPATSESSNQEALTPDEVEWLTTRSKLRDLEATATDLSLEKMEERLQILGQLEAVNTEVLQTYEDEFARVSELAERGVATANAAAEAERGMLSFSSRVLEISGASHRLKVDMSQLAAKSQVELSETRLEILAQLMNEIDRVQDLEAQLAVLSSRLAYLDPSKALKTQSDSLIYIYRRNSGEIDRMDAGFDTELLPGDVVEFHSVSLPN</sequence>
<dbReference type="Pfam" id="PF02563">
    <property type="entry name" value="Poly_export"/>
    <property type="match status" value="1"/>
</dbReference>
<accession>A0ABT4W2A1</accession>